<proteinExistence type="predicted"/>
<dbReference type="InterPro" id="IPR001173">
    <property type="entry name" value="Glyco_trans_2-like"/>
</dbReference>
<dbReference type="PANTHER" id="PTHR22916">
    <property type="entry name" value="GLYCOSYLTRANSFERASE"/>
    <property type="match status" value="1"/>
</dbReference>
<keyword evidence="2 4" id="KW-0808">Transferase</keyword>
<dbReference type="Pfam" id="PF00535">
    <property type="entry name" value="Glycos_transf_2"/>
    <property type="match status" value="1"/>
</dbReference>
<reference evidence="4 5" key="1">
    <citation type="submission" date="2013-08" db="EMBL/GenBank/DDBJ databases">
        <authorList>
            <person name="Weinstock G."/>
            <person name="Sodergren E."/>
            <person name="Wylie T."/>
            <person name="Fulton L."/>
            <person name="Fulton R."/>
            <person name="Fronick C."/>
            <person name="O'Laughlin M."/>
            <person name="Godfrey J."/>
            <person name="Miner T."/>
            <person name="Herter B."/>
            <person name="Appelbaum E."/>
            <person name="Cordes M."/>
            <person name="Lek S."/>
            <person name="Wollam A."/>
            <person name="Pepin K.H."/>
            <person name="Palsikar V.B."/>
            <person name="Mitreva M."/>
            <person name="Wilson R.K."/>
        </authorList>
    </citation>
    <scope>NUCLEOTIDE SEQUENCE [LARGE SCALE GENOMIC DNA]</scope>
    <source>
        <strain evidence="4 5">ATCC 15930</strain>
    </source>
</reference>
<dbReference type="Proteomes" id="UP000027442">
    <property type="component" value="Unassembled WGS sequence"/>
</dbReference>
<protein>
    <submittedName>
        <fullName evidence="4">Glycosyltransferase, group 2 family protein</fullName>
    </submittedName>
</protein>
<accession>A0A069QFJ5</accession>
<evidence type="ECO:0000313" key="4">
    <source>
        <dbReference type="EMBL" id="KDR51462.1"/>
    </source>
</evidence>
<evidence type="ECO:0000256" key="2">
    <source>
        <dbReference type="ARBA" id="ARBA00022679"/>
    </source>
</evidence>
<evidence type="ECO:0000259" key="3">
    <source>
        <dbReference type="Pfam" id="PF00535"/>
    </source>
</evidence>
<gene>
    <name evidence="4" type="ORF">HMPREF1991_02483</name>
</gene>
<dbReference type="RefSeq" id="WP_018966611.1">
    <property type="nucleotide sequence ID" value="NZ_KB899211.1"/>
</dbReference>
<evidence type="ECO:0000256" key="1">
    <source>
        <dbReference type="ARBA" id="ARBA00022676"/>
    </source>
</evidence>
<keyword evidence="1" id="KW-0328">Glycosyltransferase</keyword>
<name>A0A069QFJ5_HOYLO</name>
<dbReference type="InterPro" id="IPR029044">
    <property type="entry name" value="Nucleotide-diphossugar_trans"/>
</dbReference>
<dbReference type="PATRIC" id="fig|1122985.7.peg.2571"/>
<organism evidence="4 5">
    <name type="scientific">Hoylesella loescheii DSM 19665 = JCM 12249 = ATCC 15930</name>
    <dbReference type="NCBI Taxonomy" id="1122985"/>
    <lineage>
        <taxon>Bacteria</taxon>
        <taxon>Pseudomonadati</taxon>
        <taxon>Bacteroidota</taxon>
        <taxon>Bacteroidia</taxon>
        <taxon>Bacteroidales</taxon>
        <taxon>Prevotellaceae</taxon>
        <taxon>Hoylesella</taxon>
    </lineage>
</organism>
<evidence type="ECO:0000313" key="5">
    <source>
        <dbReference type="Proteomes" id="UP000027442"/>
    </source>
</evidence>
<dbReference type="SUPFAM" id="SSF53448">
    <property type="entry name" value="Nucleotide-diphospho-sugar transferases"/>
    <property type="match status" value="1"/>
</dbReference>
<keyword evidence="5" id="KW-1185">Reference proteome</keyword>
<dbReference type="Gene3D" id="3.90.550.10">
    <property type="entry name" value="Spore Coat Polysaccharide Biosynthesis Protein SpsA, Chain A"/>
    <property type="match status" value="1"/>
</dbReference>
<comment type="caution">
    <text evidence="4">The sequence shown here is derived from an EMBL/GenBank/DDBJ whole genome shotgun (WGS) entry which is preliminary data.</text>
</comment>
<dbReference type="eggNOG" id="COG0463">
    <property type="taxonomic scope" value="Bacteria"/>
</dbReference>
<sequence length="328" mass="37340">MDYRHIVSIIIPMYNAEAYITECLDSILHSKLVKGSWEIVIVNDGSSDSCPQIAQLYAQQHEGITYLTQENQGQSVARNLGIKSCKGDYVWCIDADDKLDSKELPKIFRILEEHEDLDILAVQLQRISEKGVPMCIECDQPSLPHGEVLTGVQAVIGGYNPSSICALIAKKALFVDNDVFFVPGITHQDVELTYRLMPHASKVLFSSLIPYLYINHPSSTSKSLVPEKKIKYVKDDIFIIQSFRTLAKGFESSDEQLAYTIYNRSQNVLFSLVYSLYKNKHLWGRLGVNKAVVDELKKQRLYPMKGPWDSWKKSILVTFFLNVERVIR</sequence>
<dbReference type="CDD" id="cd00761">
    <property type="entry name" value="Glyco_tranf_GTA_type"/>
    <property type="match status" value="1"/>
</dbReference>
<dbReference type="PANTHER" id="PTHR22916:SF51">
    <property type="entry name" value="GLYCOSYLTRANSFERASE EPSH-RELATED"/>
    <property type="match status" value="1"/>
</dbReference>
<feature type="domain" description="Glycosyltransferase 2-like" evidence="3">
    <location>
        <begin position="8"/>
        <end position="122"/>
    </location>
</feature>
<dbReference type="AlphaFoldDB" id="A0A069QFJ5"/>
<dbReference type="GO" id="GO:0016758">
    <property type="term" value="F:hexosyltransferase activity"/>
    <property type="evidence" value="ECO:0007669"/>
    <property type="project" value="UniProtKB-ARBA"/>
</dbReference>
<dbReference type="EMBL" id="JNGW01000106">
    <property type="protein sequence ID" value="KDR51462.1"/>
    <property type="molecule type" value="Genomic_DNA"/>
</dbReference>
<dbReference type="HOGENOM" id="CLU_025996_25_0_10"/>